<accession>A0ABU3HDX5</accession>
<evidence type="ECO:0000313" key="3">
    <source>
        <dbReference type="Proteomes" id="UP001248709"/>
    </source>
</evidence>
<organism evidence="2 3">
    <name type="scientific">Paenibacillus forsythiae</name>
    <dbReference type="NCBI Taxonomy" id="365616"/>
    <lineage>
        <taxon>Bacteria</taxon>
        <taxon>Bacillati</taxon>
        <taxon>Bacillota</taxon>
        <taxon>Bacilli</taxon>
        <taxon>Bacillales</taxon>
        <taxon>Paenibacillaceae</taxon>
        <taxon>Paenibacillus</taxon>
    </lineage>
</organism>
<gene>
    <name evidence="2" type="ORF">J2Z22_004541</name>
</gene>
<comment type="caution">
    <text evidence="2">The sequence shown here is derived from an EMBL/GenBank/DDBJ whole genome shotgun (WGS) entry which is preliminary data.</text>
</comment>
<dbReference type="EMBL" id="JAUSUY010000030">
    <property type="protein sequence ID" value="MDT3428945.1"/>
    <property type="molecule type" value="Genomic_DNA"/>
</dbReference>
<feature type="region of interest" description="Disordered" evidence="1">
    <location>
        <begin position="24"/>
        <end position="82"/>
    </location>
</feature>
<evidence type="ECO:0000256" key="1">
    <source>
        <dbReference type="SAM" id="MobiDB-lite"/>
    </source>
</evidence>
<reference evidence="2 3" key="1">
    <citation type="submission" date="2023-07" db="EMBL/GenBank/DDBJ databases">
        <title>Genomic Encyclopedia of Type Strains, Phase IV (KMG-IV): sequencing the most valuable type-strain genomes for metagenomic binning, comparative biology and taxonomic classification.</title>
        <authorList>
            <person name="Goeker M."/>
        </authorList>
    </citation>
    <scope>NUCLEOTIDE SEQUENCE [LARGE SCALE GENOMIC DNA]</scope>
    <source>
        <strain evidence="2 3">T98</strain>
    </source>
</reference>
<name>A0ABU3HDX5_9BACL</name>
<evidence type="ECO:0000313" key="2">
    <source>
        <dbReference type="EMBL" id="MDT3428945.1"/>
    </source>
</evidence>
<proteinExistence type="predicted"/>
<keyword evidence="3" id="KW-1185">Reference proteome</keyword>
<dbReference type="Proteomes" id="UP001248709">
    <property type="component" value="Unassembled WGS sequence"/>
</dbReference>
<protein>
    <submittedName>
        <fullName evidence="2">Uncharacterized protein</fullName>
    </submittedName>
</protein>
<feature type="compositionally biased region" description="Basic and acidic residues" evidence="1">
    <location>
        <begin position="69"/>
        <end position="80"/>
    </location>
</feature>
<sequence>MPGMSRRGQACRFFPACRSIRRLLDSDGFRQRDKQKQDSNANREPVRPAEASAPPDTSEETGPSGSRLAIKDKPSTDPRRFSTVNKVVARPIAAGAILAKVAIGIAPPVCPRKKPTPVGGTWTLYLNQAWTIYGYIRCKRIPIFGAESADSINNRGRPRITLDRPRRVLIPAANIAIRHRLPRGSPLLPRIGRCSRSSRSAP</sequence>
<feature type="compositionally biased region" description="Basic and acidic residues" evidence="1">
    <location>
        <begin position="24"/>
        <end position="37"/>
    </location>
</feature>